<protein>
    <recommendedName>
        <fullName evidence="13">Calmodulin-binding protein</fullName>
    </recommendedName>
</protein>
<evidence type="ECO:0000256" key="2">
    <source>
        <dbReference type="ARBA" id="ARBA00007214"/>
    </source>
</evidence>
<dbReference type="Gramene" id="TKW28799">
    <property type="protein sequence ID" value="TKW28799"/>
    <property type="gene ID" value="SEVIR_3G351700v2"/>
</dbReference>
<gene>
    <name evidence="11" type="ORF">SEVIR_3G351700v2</name>
</gene>
<dbReference type="PANTHER" id="PTHR31713">
    <property type="entry name" value="OS02G0177800 PROTEIN"/>
    <property type="match status" value="1"/>
</dbReference>
<dbReference type="InterPro" id="IPR046829">
    <property type="entry name" value="Calmod_bind_C"/>
</dbReference>
<evidence type="ECO:0000259" key="9">
    <source>
        <dbReference type="Pfam" id="PF20451"/>
    </source>
</evidence>
<sequence>MPPNKRELEETGGGTPSLAPVLKKRCRSFDLEIRGCRHLQELAAAVKVNLEAAHESAVARIPEEVAKALTSFLSRAPSLCRTLVDQNRPPRYKLTFLNGLGTEVFTKKNIRDTNREPLKICIIANYQEESDPRFVSAKIRVVVLDGDFNRHNQECWTLEEFSNSIVRPRDKVGAVLTGDLELSLTNGQAYLHDATFIDNSKFVRSGKFRLGVMVIDNLGERVQEGITEPFTVKERRGEGYRKHDIPSLNDDVWRLKNISKDGPLYDALRGCGILFVKDFLRLYYKDQQALRTILIKAKESAWTTIVEHAKKCDPGRELYSFLVEGYSVLLFFNSVYQIVGAKFDDNYSPFDDLENARKDLAIQWSKVAYKNMTYNQPDYEMDDDCKPRPINQGMFHGINMLESKFTDLIMQGHIGENTRNICQADNQQGTSGSHSQQCALKRLGSIRLTQNYDDESLGYNVYLDSSSEHCVNTSATDITGLVTLHCPATVANGTTGSSVVLTQASLTMDDEVYNIPLIENDAASPSSVKSNNQRELTLAPLFVLSELCQTLLCTQGIAASKSPVAMIRQSWEQNRLCEECPAV</sequence>
<dbReference type="Pfam" id="PF20451">
    <property type="entry name" value="Calmod_bind_M"/>
    <property type="match status" value="1"/>
</dbReference>
<evidence type="ECO:0000259" key="8">
    <source>
        <dbReference type="Pfam" id="PF07887"/>
    </source>
</evidence>
<keyword evidence="7" id="KW-0539">Nucleus</keyword>
<evidence type="ECO:0000259" key="10">
    <source>
        <dbReference type="Pfam" id="PF20452"/>
    </source>
</evidence>
<evidence type="ECO:0000256" key="6">
    <source>
        <dbReference type="ARBA" id="ARBA00023163"/>
    </source>
</evidence>
<keyword evidence="3" id="KW-0805">Transcription regulation</keyword>
<dbReference type="InterPro" id="IPR046831">
    <property type="entry name" value="Calmodulin_bind_N"/>
</dbReference>
<comment type="similarity">
    <text evidence="2">Belongs to the plant ACBP60 protein family.</text>
</comment>
<dbReference type="GO" id="GO:0003700">
    <property type="term" value="F:DNA-binding transcription factor activity"/>
    <property type="evidence" value="ECO:0007669"/>
    <property type="project" value="TreeGrafter"/>
</dbReference>
<feature type="domain" description="Calmodulin binding protein C-terminal" evidence="10">
    <location>
        <begin position="317"/>
        <end position="372"/>
    </location>
</feature>
<dbReference type="PANTHER" id="PTHR31713:SF47">
    <property type="entry name" value="PROTEIN, PUTATIVE, EXPRESSED-RELATED"/>
    <property type="match status" value="1"/>
</dbReference>
<name>A0A4U6VMA3_SETVI</name>
<keyword evidence="5" id="KW-0010">Activator</keyword>
<feature type="domain" description="Calmodulin binding protein-like N-terminal" evidence="8">
    <location>
        <begin position="92"/>
        <end position="234"/>
    </location>
</feature>
<evidence type="ECO:0008006" key="13">
    <source>
        <dbReference type="Google" id="ProtNLM"/>
    </source>
</evidence>
<dbReference type="EMBL" id="CM016554">
    <property type="protein sequence ID" value="TKW28799.1"/>
    <property type="molecule type" value="Genomic_DNA"/>
</dbReference>
<organism evidence="11 12">
    <name type="scientific">Setaria viridis</name>
    <name type="common">Green bristlegrass</name>
    <name type="synonym">Setaria italica subsp. viridis</name>
    <dbReference type="NCBI Taxonomy" id="4556"/>
    <lineage>
        <taxon>Eukaryota</taxon>
        <taxon>Viridiplantae</taxon>
        <taxon>Streptophyta</taxon>
        <taxon>Embryophyta</taxon>
        <taxon>Tracheophyta</taxon>
        <taxon>Spermatophyta</taxon>
        <taxon>Magnoliopsida</taxon>
        <taxon>Liliopsida</taxon>
        <taxon>Poales</taxon>
        <taxon>Poaceae</taxon>
        <taxon>PACMAD clade</taxon>
        <taxon>Panicoideae</taxon>
        <taxon>Panicodae</taxon>
        <taxon>Paniceae</taxon>
        <taxon>Cenchrinae</taxon>
        <taxon>Setaria</taxon>
    </lineage>
</organism>
<dbReference type="GO" id="GO:0043565">
    <property type="term" value="F:sequence-specific DNA binding"/>
    <property type="evidence" value="ECO:0007669"/>
    <property type="project" value="TreeGrafter"/>
</dbReference>
<dbReference type="Proteomes" id="UP000298652">
    <property type="component" value="Chromosome 3"/>
</dbReference>
<keyword evidence="12" id="KW-1185">Reference proteome</keyword>
<evidence type="ECO:0000256" key="5">
    <source>
        <dbReference type="ARBA" id="ARBA00023159"/>
    </source>
</evidence>
<evidence type="ECO:0000313" key="11">
    <source>
        <dbReference type="EMBL" id="TKW28799.1"/>
    </source>
</evidence>
<comment type="subcellular location">
    <subcellularLocation>
        <location evidence="1">Nucleus</location>
    </subcellularLocation>
</comment>
<feature type="domain" description="Calmodulin binding protein central" evidence="9">
    <location>
        <begin position="248"/>
        <end position="312"/>
    </location>
</feature>
<evidence type="ECO:0000256" key="3">
    <source>
        <dbReference type="ARBA" id="ARBA00023015"/>
    </source>
</evidence>
<dbReference type="GO" id="GO:0005634">
    <property type="term" value="C:nucleus"/>
    <property type="evidence" value="ECO:0007669"/>
    <property type="project" value="UniProtKB-SubCell"/>
</dbReference>
<dbReference type="InterPro" id="IPR046830">
    <property type="entry name" value="Calmod_bind_M"/>
</dbReference>
<dbReference type="InterPro" id="IPR012416">
    <property type="entry name" value="CBP60"/>
</dbReference>
<evidence type="ECO:0000256" key="1">
    <source>
        <dbReference type="ARBA" id="ARBA00004123"/>
    </source>
</evidence>
<evidence type="ECO:0000256" key="7">
    <source>
        <dbReference type="ARBA" id="ARBA00023242"/>
    </source>
</evidence>
<dbReference type="Pfam" id="PF20452">
    <property type="entry name" value="Calmod_bind_C"/>
    <property type="match status" value="1"/>
</dbReference>
<evidence type="ECO:0000256" key="4">
    <source>
        <dbReference type="ARBA" id="ARBA00023125"/>
    </source>
</evidence>
<dbReference type="GO" id="GO:0080142">
    <property type="term" value="P:regulation of salicylic acid biosynthetic process"/>
    <property type="evidence" value="ECO:0007669"/>
    <property type="project" value="TreeGrafter"/>
</dbReference>
<keyword evidence="6" id="KW-0804">Transcription</keyword>
<dbReference type="OMA" id="KNGKPRQ"/>
<dbReference type="GO" id="GO:0005516">
    <property type="term" value="F:calmodulin binding"/>
    <property type="evidence" value="ECO:0007669"/>
    <property type="project" value="InterPro"/>
</dbReference>
<dbReference type="AlphaFoldDB" id="A0A4U6VMA3"/>
<accession>A0A4U6VMA3</accession>
<dbReference type="Pfam" id="PF07887">
    <property type="entry name" value="Calmodulin_bind"/>
    <property type="match status" value="1"/>
</dbReference>
<reference evidence="11" key="1">
    <citation type="submission" date="2019-03" db="EMBL/GenBank/DDBJ databases">
        <title>WGS assembly of Setaria viridis.</title>
        <authorList>
            <person name="Huang P."/>
            <person name="Jenkins J."/>
            <person name="Grimwood J."/>
            <person name="Barry K."/>
            <person name="Healey A."/>
            <person name="Mamidi S."/>
            <person name="Sreedasyam A."/>
            <person name="Shu S."/>
            <person name="Feldman M."/>
            <person name="Wu J."/>
            <person name="Yu Y."/>
            <person name="Chen C."/>
            <person name="Johnson J."/>
            <person name="Rokhsar D."/>
            <person name="Baxter I."/>
            <person name="Schmutz J."/>
            <person name="Brutnell T."/>
            <person name="Kellogg E."/>
        </authorList>
    </citation>
    <scope>NUCLEOTIDE SEQUENCE [LARGE SCALE GENOMIC DNA]</scope>
</reference>
<keyword evidence="4" id="KW-0238">DNA-binding</keyword>
<evidence type="ECO:0000313" key="12">
    <source>
        <dbReference type="Proteomes" id="UP000298652"/>
    </source>
</evidence>
<proteinExistence type="inferred from homology"/>